<dbReference type="GO" id="GO:0003676">
    <property type="term" value="F:nucleic acid binding"/>
    <property type="evidence" value="ECO:0007669"/>
    <property type="project" value="InterPro"/>
</dbReference>
<feature type="domain" description="3'-5' exonuclease" evidence="3">
    <location>
        <begin position="35"/>
        <end position="212"/>
    </location>
</feature>
<proteinExistence type="predicted"/>
<dbReference type="Pfam" id="PF01612">
    <property type="entry name" value="DNA_pol_A_exo1"/>
    <property type="match status" value="1"/>
</dbReference>
<keyword evidence="2" id="KW-0378">Hydrolase</keyword>
<dbReference type="SMR" id="A0A251PNP9"/>
<dbReference type="FunFam" id="3.30.420.10:FF:000054">
    <property type="entry name" value="Werner Syndrome-like exonuclease"/>
    <property type="match status" value="1"/>
</dbReference>
<dbReference type="OrthoDB" id="1920326at2759"/>
<dbReference type="InterPro" id="IPR012337">
    <property type="entry name" value="RNaseH-like_sf"/>
</dbReference>
<dbReference type="eggNOG" id="KOG4373">
    <property type="taxonomic scope" value="Eukaryota"/>
</dbReference>
<dbReference type="Gramene" id="ONI12690">
    <property type="protein sequence ID" value="ONI12690"/>
    <property type="gene ID" value="PRUPE_4G179100"/>
</dbReference>
<dbReference type="PANTHER" id="PTHR13620">
    <property type="entry name" value="3-5 EXONUCLEASE"/>
    <property type="match status" value="1"/>
</dbReference>
<accession>A0A251PNP9</accession>
<evidence type="ECO:0000256" key="1">
    <source>
        <dbReference type="ARBA" id="ARBA00022722"/>
    </source>
</evidence>
<keyword evidence="5" id="KW-1185">Reference proteome</keyword>
<dbReference type="InterPro" id="IPR036397">
    <property type="entry name" value="RNaseH_sf"/>
</dbReference>
<gene>
    <name evidence="4" type="ORF">PRUPE_4G179100</name>
</gene>
<evidence type="ECO:0000313" key="4">
    <source>
        <dbReference type="EMBL" id="ONI12690.1"/>
    </source>
</evidence>
<evidence type="ECO:0000259" key="3">
    <source>
        <dbReference type="SMART" id="SM00474"/>
    </source>
</evidence>
<protein>
    <recommendedName>
        <fullName evidence="3">3'-5' exonuclease domain-containing protein</fullName>
    </recommendedName>
</protein>
<dbReference type="SMART" id="SM00474">
    <property type="entry name" value="35EXOc"/>
    <property type="match status" value="1"/>
</dbReference>
<dbReference type="GO" id="GO:0005737">
    <property type="term" value="C:cytoplasm"/>
    <property type="evidence" value="ECO:0000318"/>
    <property type="project" value="GO_Central"/>
</dbReference>
<dbReference type="GO" id="GO:0006139">
    <property type="term" value="P:nucleobase-containing compound metabolic process"/>
    <property type="evidence" value="ECO:0007669"/>
    <property type="project" value="InterPro"/>
</dbReference>
<dbReference type="InterPro" id="IPR002562">
    <property type="entry name" value="3'-5'_exonuclease_dom"/>
</dbReference>
<dbReference type="AlphaFoldDB" id="A0A251PNP9"/>
<organism evidence="4 5">
    <name type="scientific">Prunus persica</name>
    <name type="common">Peach</name>
    <name type="synonym">Amygdalus persica</name>
    <dbReference type="NCBI Taxonomy" id="3760"/>
    <lineage>
        <taxon>Eukaryota</taxon>
        <taxon>Viridiplantae</taxon>
        <taxon>Streptophyta</taxon>
        <taxon>Embryophyta</taxon>
        <taxon>Tracheophyta</taxon>
        <taxon>Spermatophyta</taxon>
        <taxon>Magnoliopsida</taxon>
        <taxon>eudicotyledons</taxon>
        <taxon>Gunneridae</taxon>
        <taxon>Pentapetalae</taxon>
        <taxon>rosids</taxon>
        <taxon>fabids</taxon>
        <taxon>Rosales</taxon>
        <taxon>Rosaceae</taxon>
        <taxon>Amygdaloideae</taxon>
        <taxon>Amygdaleae</taxon>
        <taxon>Prunus</taxon>
    </lineage>
</organism>
<reference evidence="4 5" key="1">
    <citation type="journal article" date="2013" name="Nat. Genet.">
        <title>The high-quality draft genome of peach (Prunus persica) identifies unique patterns of genetic diversity, domestication and genome evolution.</title>
        <authorList>
            <consortium name="International Peach Genome Initiative"/>
            <person name="Verde I."/>
            <person name="Abbott A.G."/>
            <person name="Scalabrin S."/>
            <person name="Jung S."/>
            <person name="Shu S."/>
            <person name="Marroni F."/>
            <person name="Zhebentyayeva T."/>
            <person name="Dettori M.T."/>
            <person name="Grimwood J."/>
            <person name="Cattonaro F."/>
            <person name="Zuccolo A."/>
            <person name="Rossini L."/>
            <person name="Jenkins J."/>
            <person name="Vendramin E."/>
            <person name="Meisel L.A."/>
            <person name="Decroocq V."/>
            <person name="Sosinski B."/>
            <person name="Prochnik S."/>
            <person name="Mitros T."/>
            <person name="Policriti A."/>
            <person name="Cipriani G."/>
            <person name="Dondini L."/>
            <person name="Ficklin S."/>
            <person name="Goodstein D.M."/>
            <person name="Xuan P."/>
            <person name="Del Fabbro C."/>
            <person name="Aramini V."/>
            <person name="Copetti D."/>
            <person name="Gonzalez S."/>
            <person name="Horner D.S."/>
            <person name="Falchi R."/>
            <person name="Lucas S."/>
            <person name="Mica E."/>
            <person name="Maldonado J."/>
            <person name="Lazzari B."/>
            <person name="Bielenberg D."/>
            <person name="Pirona R."/>
            <person name="Miculan M."/>
            <person name="Barakat A."/>
            <person name="Testolin R."/>
            <person name="Stella A."/>
            <person name="Tartarini S."/>
            <person name="Tonutti P."/>
            <person name="Arus P."/>
            <person name="Orellana A."/>
            <person name="Wells C."/>
            <person name="Main D."/>
            <person name="Vizzotto G."/>
            <person name="Silva H."/>
            <person name="Salamini F."/>
            <person name="Schmutz J."/>
            <person name="Morgante M."/>
            <person name="Rokhsar D.S."/>
        </authorList>
    </citation>
    <scope>NUCLEOTIDE SEQUENCE [LARGE SCALE GENOMIC DNA]</scope>
    <source>
        <strain evidence="5">cv. Nemared</strain>
    </source>
</reference>
<evidence type="ECO:0000256" key="2">
    <source>
        <dbReference type="ARBA" id="ARBA00022801"/>
    </source>
</evidence>
<dbReference type="Proteomes" id="UP000006882">
    <property type="component" value="Chromosome G4"/>
</dbReference>
<dbReference type="STRING" id="3760.A0A251PNP9"/>
<dbReference type="EMBL" id="CM007654">
    <property type="protein sequence ID" value="ONI12690.1"/>
    <property type="molecule type" value="Genomic_DNA"/>
</dbReference>
<dbReference type="GO" id="GO:0005634">
    <property type="term" value="C:nucleus"/>
    <property type="evidence" value="ECO:0000318"/>
    <property type="project" value="GO_Central"/>
</dbReference>
<evidence type="ECO:0000313" key="5">
    <source>
        <dbReference type="Proteomes" id="UP000006882"/>
    </source>
</evidence>
<name>A0A251PNP9_PRUPE</name>
<dbReference type="SUPFAM" id="SSF53098">
    <property type="entry name" value="Ribonuclease H-like"/>
    <property type="match status" value="1"/>
</dbReference>
<dbReference type="PANTHER" id="PTHR13620:SF105">
    <property type="entry name" value="OS01G0737700 PROTEIN"/>
    <property type="match status" value="1"/>
</dbReference>
<keyword evidence="1" id="KW-0540">Nuclease</keyword>
<dbReference type="InterPro" id="IPR051132">
    <property type="entry name" value="3-5_Exonuclease_domain"/>
</dbReference>
<dbReference type="Gene3D" id="3.30.420.10">
    <property type="entry name" value="Ribonuclease H-like superfamily/Ribonuclease H"/>
    <property type="match status" value="1"/>
</dbReference>
<dbReference type="GO" id="GO:0008408">
    <property type="term" value="F:3'-5' exonuclease activity"/>
    <property type="evidence" value="ECO:0000318"/>
    <property type="project" value="GO_Central"/>
</dbReference>
<sequence>MAISITDYESNCDTHDLYRVDFFDDNIETLVTHTPSKVRSWIQKIKYVHRFRLQELIVGLDVEWRPSFTQGVTNPVATLQLCVGHNCLIFQLCYCDRIPKCLFDFLANPSFTFVGVGVGEDVRKLADDYGLEVANSVDLRVLEARHYGRDRPRSVSLKDLASEVLGQEFQKPKSITLSHWDKPYLSPAQVKYACVDAFVSFEIGKVLIAAEED</sequence>
<dbReference type="CDD" id="cd06141">
    <property type="entry name" value="WRN_exo"/>
    <property type="match status" value="1"/>
</dbReference>